<feature type="transmembrane region" description="Helical" evidence="9">
    <location>
        <begin position="40"/>
        <end position="57"/>
    </location>
</feature>
<feature type="transmembrane region" description="Helical" evidence="9">
    <location>
        <begin position="141"/>
        <end position="158"/>
    </location>
</feature>
<comment type="catalytic activity">
    <reaction evidence="1">
        <text>ATP + protein L-histidine = ADP + protein N-phospho-L-histidine.</text>
        <dbReference type="EC" id="2.7.13.3"/>
    </reaction>
</comment>
<feature type="transmembrane region" description="Helical" evidence="9">
    <location>
        <begin position="69"/>
        <end position="92"/>
    </location>
</feature>
<proteinExistence type="predicted"/>
<dbReference type="Gene3D" id="3.30.565.10">
    <property type="entry name" value="Histidine kinase-like ATPase, C-terminal domain"/>
    <property type="match status" value="1"/>
</dbReference>
<dbReference type="Gene3D" id="1.20.5.1930">
    <property type="match status" value="1"/>
</dbReference>
<evidence type="ECO:0000256" key="9">
    <source>
        <dbReference type="SAM" id="Phobius"/>
    </source>
</evidence>
<keyword evidence="7" id="KW-0067">ATP-binding</keyword>
<keyword evidence="9" id="KW-0812">Transmembrane</keyword>
<keyword evidence="9" id="KW-1133">Transmembrane helix</keyword>
<evidence type="ECO:0000256" key="2">
    <source>
        <dbReference type="ARBA" id="ARBA00012438"/>
    </source>
</evidence>
<dbReference type="Proteomes" id="UP001595891">
    <property type="component" value="Unassembled WGS sequence"/>
</dbReference>
<dbReference type="PANTHER" id="PTHR24421">
    <property type="entry name" value="NITRATE/NITRITE SENSOR PROTEIN NARX-RELATED"/>
    <property type="match status" value="1"/>
</dbReference>
<dbReference type="Pfam" id="PF07730">
    <property type="entry name" value="HisKA_3"/>
    <property type="match status" value="1"/>
</dbReference>
<evidence type="ECO:0000256" key="7">
    <source>
        <dbReference type="ARBA" id="ARBA00022840"/>
    </source>
</evidence>
<keyword evidence="8" id="KW-0902">Two-component regulatory system</keyword>
<name>A0ABV9EGW9_9ACTN</name>
<dbReference type="PANTHER" id="PTHR24421:SF10">
    <property type="entry name" value="NITRATE_NITRITE SENSOR PROTEIN NARQ"/>
    <property type="match status" value="1"/>
</dbReference>
<dbReference type="GO" id="GO:0016301">
    <property type="term" value="F:kinase activity"/>
    <property type="evidence" value="ECO:0007669"/>
    <property type="project" value="UniProtKB-KW"/>
</dbReference>
<keyword evidence="9" id="KW-0472">Membrane</keyword>
<dbReference type="RefSeq" id="WP_262842323.1">
    <property type="nucleotide sequence ID" value="NZ_JANZYP010000010.1"/>
</dbReference>
<keyword evidence="12" id="KW-1185">Reference proteome</keyword>
<gene>
    <name evidence="11" type="ORF">ACFO8L_21575</name>
</gene>
<evidence type="ECO:0000256" key="6">
    <source>
        <dbReference type="ARBA" id="ARBA00022777"/>
    </source>
</evidence>
<dbReference type="EMBL" id="JBHSFN010000013">
    <property type="protein sequence ID" value="MFC4588693.1"/>
    <property type="molecule type" value="Genomic_DNA"/>
</dbReference>
<keyword evidence="5" id="KW-0547">Nucleotide-binding</keyword>
<organism evidence="11 12">
    <name type="scientific">Sphaerisporangium corydalis</name>
    <dbReference type="NCBI Taxonomy" id="1441875"/>
    <lineage>
        <taxon>Bacteria</taxon>
        <taxon>Bacillati</taxon>
        <taxon>Actinomycetota</taxon>
        <taxon>Actinomycetes</taxon>
        <taxon>Streptosporangiales</taxon>
        <taxon>Streptosporangiaceae</taxon>
        <taxon>Sphaerisporangium</taxon>
    </lineage>
</organism>
<dbReference type="InterPro" id="IPR011712">
    <property type="entry name" value="Sig_transdc_His_kin_sub3_dim/P"/>
</dbReference>
<feature type="transmembrane region" description="Helical" evidence="9">
    <location>
        <begin position="112"/>
        <end position="134"/>
    </location>
</feature>
<evidence type="ECO:0000256" key="1">
    <source>
        <dbReference type="ARBA" id="ARBA00000085"/>
    </source>
</evidence>
<evidence type="ECO:0000313" key="12">
    <source>
        <dbReference type="Proteomes" id="UP001595891"/>
    </source>
</evidence>
<evidence type="ECO:0000313" key="11">
    <source>
        <dbReference type="EMBL" id="MFC4588693.1"/>
    </source>
</evidence>
<keyword evidence="4" id="KW-0808">Transferase</keyword>
<evidence type="ECO:0000256" key="8">
    <source>
        <dbReference type="ARBA" id="ARBA00023012"/>
    </source>
</evidence>
<evidence type="ECO:0000259" key="10">
    <source>
        <dbReference type="Pfam" id="PF07730"/>
    </source>
</evidence>
<dbReference type="InterPro" id="IPR050482">
    <property type="entry name" value="Sensor_HK_TwoCompSys"/>
</dbReference>
<feature type="domain" description="Signal transduction histidine kinase subgroup 3 dimerisation and phosphoacceptor" evidence="10">
    <location>
        <begin position="176"/>
        <end position="242"/>
    </location>
</feature>
<evidence type="ECO:0000256" key="4">
    <source>
        <dbReference type="ARBA" id="ARBA00022679"/>
    </source>
</evidence>
<dbReference type="EC" id="2.7.13.3" evidence="2"/>
<reference evidence="12" key="1">
    <citation type="journal article" date="2019" name="Int. J. Syst. Evol. Microbiol.">
        <title>The Global Catalogue of Microorganisms (GCM) 10K type strain sequencing project: providing services to taxonomists for standard genome sequencing and annotation.</title>
        <authorList>
            <consortium name="The Broad Institute Genomics Platform"/>
            <consortium name="The Broad Institute Genome Sequencing Center for Infectious Disease"/>
            <person name="Wu L."/>
            <person name="Ma J."/>
        </authorList>
    </citation>
    <scope>NUCLEOTIDE SEQUENCE [LARGE SCALE GENOMIC DNA]</scope>
    <source>
        <strain evidence="12">CCUG 49560</strain>
    </source>
</reference>
<evidence type="ECO:0000256" key="3">
    <source>
        <dbReference type="ARBA" id="ARBA00022553"/>
    </source>
</evidence>
<dbReference type="InterPro" id="IPR036890">
    <property type="entry name" value="HATPase_C_sf"/>
</dbReference>
<comment type="caution">
    <text evidence="11">The sequence shown here is derived from an EMBL/GenBank/DDBJ whole genome shotgun (WGS) entry which is preliminary data.</text>
</comment>
<accession>A0ABV9EGW9</accession>
<keyword evidence="6 11" id="KW-0418">Kinase</keyword>
<protein>
    <recommendedName>
        <fullName evidence="2">histidine kinase</fullName>
        <ecNumber evidence="2">2.7.13.3</ecNumber>
    </recommendedName>
</protein>
<dbReference type="CDD" id="cd16917">
    <property type="entry name" value="HATPase_UhpB-NarQ-NarX-like"/>
    <property type="match status" value="1"/>
</dbReference>
<keyword evidence="3" id="KW-0597">Phosphoprotein</keyword>
<sequence>MARTRVEGLSPALVPRFLAILVFVIGEARQEPGFALTGRGLLTAALTLFIAGTLMIITRPVAVARPPVVVLGIPVRLAATVAASLGLLMVSAEGGPATAALMFAVGVATVRYPLAWSVPVVAIALAGLGLLSVAERRWDEEIGLVVSTCVVFLVANSIRQGRAARSAEAREAVLAERARIAREVHDILAHSLSAQIVHLEGARLLLRADRSEEALDRVERARDLAKSGLEEARRAVSALREDSPPLPVALKVLAEEFLATTGRPCELVVTGVERRLAPEAELAVVRTAQEALTNVRRHAPGAGAAVRLDFGDRVCELEVTNPAGDGPGTKGGGYGLVGMRERAELLGGTLVTGDADGGFRVGLRLPAGDGTARGGAPARTDGVAWRRHVRRAGRG</sequence>
<dbReference type="SUPFAM" id="SSF55874">
    <property type="entry name" value="ATPase domain of HSP90 chaperone/DNA topoisomerase II/histidine kinase"/>
    <property type="match status" value="1"/>
</dbReference>
<evidence type="ECO:0000256" key="5">
    <source>
        <dbReference type="ARBA" id="ARBA00022741"/>
    </source>
</evidence>